<comment type="caution">
    <text evidence="1">The sequence shown here is derived from an EMBL/GenBank/DDBJ whole genome shotgun (WGS) entry which is preliminary data.</text>
</comment>
<dbReference type="AlphaFoldDB" id="A0A1V4J2P2"/>
<sequence length="73" mass="8286">MLEQEKTVRCPFHEEEGVAETMYDELISNPIPHPPVLLEKEKAQHKCPPDFVNANNPKDDYVLSSGVVKLLLN</sequence>
<dbReference type="Proteomes" id="UP000190648">
    <property type="component" value="Unassembled WGS sequence"/>
</dbReference>
<organism evidence="1 2">
    <name type="scientific">Patagioenas fasciata monilis</name>
    <dbReference type="NCBI Taxonomy" id="372326"/>
    <lineage>
        <taxon>Eukaryota</taxon>
        <taxon>Metazoa</taxon>
        <taxon>Chordata</taxon>
        <taxon>Craniata</taxon>
        <taxon>Vertebrata</taxon>
        <taxon>Euteleostomi</taxon>
        <taxon>Archelosauria</taxon>
        <taxon>Archosauria</taxon>
        <taxon>Dinosauria</taxon>
        <taxon>Saurischia</taxon>
        <taxon>Theropoda</taxon>
        <taxon>Coelurosauria</taxon>
        <taxon>Aves</taxon>
        <taxon>Neognathae</taxon>
        <taxon>Neoaves</taxon>
        <taxon>Columbimorphae</taxon>
        <taxon>Columbiformes</taxon>
        <taxon>Columbidae</taxon>
        <taxon>Patagioenas</taxon>
    </lineage>
</organism>
<proteinExistence type="predicted"/>
<evidence type="ECO:0000313" key="1">
    <source>
        <dbReference type="EMBL" id="OPJ66518.1"/>
    </source>
</evidence>
<gene>
    <name evidence="1" type="ORF">AV530_016563</name>
</gene>
<dbReference type="EMBL" id="LSYS01009367">
    <property type="protein sequence ID" value="OPJ66518.1"/>
    <property type="molecule type" value="Genomic_DNA"/>
</dbReference>
<accession>A0A1V4J2P2</accession>
<evidence type="ECO:0000313" key="2">
    <source>
        <dbReference type="Proteomes" id="UP000190648"/>
    </source>
</evidence>
<reference evidence="1 2" key="1">
    <citation type="submission" date="2016-02" db="EMBL/GenBank/DDBJ databases">
        <title>Band-tailed pigeon sequencing and assembly.</title>
        <authorList>
            <person name="Soares A.E."/>
            <person name="Novak B.J."/>
            <person name="Rice E.S."/>
            <person name="O'Connell B."/>
            <person name="Chang D."/>
            <person name="Weber S."/>
            <person name="Shapiro B."/>
        </authorList>
    </citation>
    <scope>NUCLEOTIDE SEQUENCE [LARGE SCALE GENOMIC DNA]</scope>
    <source>
        <strain evidence="1">BTP2013</strain>
        <tissue evidence="1">Blood</tissue>
    </source>
</reference>
<name>A0A1V4J2P2_PATFA</name>
<protein>
    <submittedName>
        <fullName evidence="1">Uncharacterized protein</fullName>
    </submittedName>
</protein>
<keyword evidence="2" id="KW-1185">Reference proteome</keyword>